<sequence>MNQVQSPQSVADDETQQSDEFSYNSNNEDIPEYMEKIAVDAIVTPMTELIDEELDWETDSNSVILEEIYCKWCKNYTNKFYEHFNIKFDMENGYICTCENLDNPSNQLDIDTLNYIDKLAMRIIQAHKNDLLEILESELNRLLILSNKQSVALYLIRYDVLEHIMDSLKNRSQYIISY</sequence>
<evidence type="ECO:0000313" key="2">
    <source>
        <dbReference type="Proteomes" id="UP000504615"/>
    </source>
</evidence>
<dbReference type="AlphaFoldDB" id="A0A8N1SA22"/>
<feature type="compositionally biased region" description="Polar residues" evidence="1">
    <location>
        <begin position="18"/>
        <end position="27"/>
    </location>
</feature>
<feature type="region of interest" description="Disordered" evidence="1">
    <location>
        <begin position="1"/>
        <end position="27"/>
    </location>
</feature>
<dbReference type="Proteomes" id="UP000504615">
    <property type="component" value="Unplaced"/>
</dbReference>
<organism evidence="2 3">
    <name type="scientific">Pogonomyrmex barbatus</name>
    <name type="common">red harvester ant</name>
    <dbReference type="NCBI Taxonomy" id="144034"/>
    <lineage>
        <taxon>Eukaryota</taxon>
        <taxon>Metazoa</taxon>
        <taxon>Ecdysozoa</taxon>
        <taxon>Arthropoda</taxon>
        <taxon>Hexapoda</taxon>
        <taxon>Insecta</taxon>
        <taxon>Pterygota</taxon>
        <taxon>Neoptera</taxon>
        <taxon>Endopterygota</taxon>
        <taxon>Hymenoptera</taxon>
        <taxon>Apocrita</taxon>
        <taxon>Aculeata</taxon>
        <taxon>Formicoidea</taxon>
        <taxon>Formicidae</taxon>
        <taxon>Myrmicinae</taxon>
        <taxon>Pogonomyrmex</taxon>
    </lineage>
</organism>
<name>A0A8N1SA22_9HYME</name>
<dbReference type="GeneID" id="105433070"/>
<evidence type="ECO:0000313" key="3">
    <source>
        <dbReference type="RefSeq" id="XP_025075596.1"/>
    </source>
</evidence>
<keyword evidence="2" id="KW-1185">Reference proteome</keyword>
<proteinExistence type="predicted"/>
<accession>A0A8N1SA22</accession>
<protein>
    <submittedName>
        <fullName evidence="3">Uncharacterized protein LOC105433070</fullName>
    </submittedName>
</protein>
<evidence type="ECO:0000256" key="1">
    <source>
        <dbReference type="SAM" id="MobiDB-lite"/>
    </source>
</evidence>
<gene>
    <name evidence="3" type="primary">LOC105433070</name>
</gene>
<reference evidence="3" key="1">
    <citation type="submission" date="2025-08" db="UniProtKB">
        <authorList>
            <consortium name="RefSeq"/>
        </authorList>
    </citation>
    <scope>IDENTIFICATION</scope>
</reference>
<dbReference type="RefSeq" id="XP_025075596.1">
    <property type="nucleotide sequence ID" value="XM_025219811.1"/>
</dbReference>